<feature type="transmembrane region" description="Helical" evidence="1">
    <location>
        <begin position="51"/>
        <end position="69"/>
    </location>
</feature>
<keyword evidence="1" id="KW-0812">Transmembrane</keyword>
<evidence type="ECO:0000313" key="2">
    <source>
        <dbReference type="EMBL" id="MEZ0475741.1"/>
    </source>
</evidence>
<reference evidence="2 3" key="1">
    <citation type="submission" date="2024-07" db="EMBL/GenBank/DDBJ databases">
        <title>Luteimonas salilacus sp. nov., isolated from the shore soil of Salt Lake in Tibet of China.</title>
        <authorList>
            <person name="Zhang X."/>
            <person name="Li A."/>
        </authorList>
    </citation>
    <scope>NUCLEOTIDE SEQUENCE [LARGE SCALE GENOMIC DNA]</scope>
    <source>
        <strain evidence="2 3">B3-2-R+30</strain>
    </source>
</reference>
<dbReference type="RefSeq" id="WP_370564283.1">
    <property type="nucleotide sequence ID" value="NZ_JBFWIB010000007.1"/>
</dbReference>
<keyword evidence="1" id="KW-1133">Transmembrane helix</keyword>
<dbReference type="EMBL" id="JBFWIC010000021">
    <property type="protein sequence ID" value="MEZ0475741.1"/>
    <property type="molecule type" value="Genomic_DNA"/>
</dbReference>
<feature type="transmembrane region" description="Helical" evidence="1">
    <location>
        <begin position="114"/>
        <end position="133"/>
    </location>
</feature>
<comment type="caution">
    <text evidence="2">The sequence shown here is derived from an EMBL/GenBank/DDBJ whole genome shotgun (WGS) entry which is preliminary data.</text>
</comment>
<dbReference type="Proteomes" id="UP001566331">
    <property type="component" value="Unassembled WGS sequence"/>
</dbReference>
<gene>
    <name evidence="2" type="ORF">AB6713_14135</name>
</gene>
<evidence type="ECO:0000313" key="3">
    <source>
        <dbReference type="Proteomes" id="UP001566331"/>
    </source>
</evidence>
<organism evidence="2 3">
    <name type="scientific">Luteimonas salinilitoris</name>
    <dbReference type="NCBI Taxonomy" id="3237697"/>
    <lineage>
        <taxon>Bacteria</taxon>
        <taxon>Pseudomonadati</taxon>
        <taxon>Pseudomonadota</taxon>
        <taxon>Gammaproteobacteria</taxon>
        <taxon>Lysobacterales</taxon>
        <taxon>Lysobacteraceae</taxon>
        <taxon>Luteimonas</taxon>
    </lineage>
</organism>
<keyword evidence="1" id="KW-0472">Membrane</keyword>
<evidence type="ECO:0000256" key="1">
    <source>
        <dbReference type="SAM" id="Phobius"/>
    </source>
</evidence>
<name>A0ABV4HSK5_9GAMM</name>
<feature type="transmembrane region" description="Helical" evidence="1">
    <location>
        <begin position="76"/>
        <end position="94"/>
    </location>
</feature>
<proteinExistence type="predicted"/>
<keyword evidence="3" id="KW-1185">Reference proteome</keyword>
<sequence length="147" mass="15500">MSLRRQPKLAAAALGVALALVLVWVLAVPLLLDRWLDRPTPLDAPTLLPVLSLICGGPVLLLAALMVAVRLEHRRALRALFAGTLATSAFWALYHGWAGWRATASATADADIGVGLLMLASPLLVAAAMTLAYQFPGMPPGPDSDSR</sequence>
<protein>
    <submittedName>
        <fullName evidence="2">Uncharacterized protein</fullName>
    </submittedName>
</protein>
<accession>A0ABV4HSK5</accession>